<keyword evidence="2" id="KW-1003">Cell membrane</keyword>
<evidence type="ECO:0000313" key="10">
    <source>
        <dbReference type="EMBL" id="RIA89124.1"/>
    </source>
</evidence>
<feature type="domain" description="Anoctamin dimerisation" evidence="9">
    <location>
        <begin position="119"/>
        <end position="334"/>
    </location>
</feature>
<dbReference type="AlphaFoldDB" id="A0A397T249"/>
<feature type="transmembrane region" description="Helical" evidence="7">
    <location>
        <begin position="350"/>
        <end position="380"/>
    </location>
</feature>
<keyword evidence="6" id="KW-0325">Glycoprotein</keyword>
<dbReference type="InterPro" id="IPR007632">
    <property type="entry name" value="Anoctamin"/>
</dbReference>
<dbReference type="GO" id="GO:0032541">
    <property type="term" value="C:cortical endoplasmic reticulum"/>
    <property type="evidence" value="ECO:0007669"/>
    <property type="project" value="TreeGrafter"/>
</dbReference>
<evidence type="ECO:0000256" key="3">
    <source>
        <dbReference type="ARBA" id="ARBA00022692"/>
    </source>
</evidence>
<keyword evidence="11" id="KW-1185">Reference proteome</keyword>
<dbReference type="InterPro" id="IPR032394">
    <property type="entry name" value="Anoct_dimer"/>
</dbReference>
<dbReference type="GO" id="GO:0005254">
    <property type="term" value="F:chloride channel activity"/>
    <property type="evidence" value="ECO:0007669"/>
    <property type="project" value="TreeGrafter"/>
</dbReference>
<evidence type="ECO:0000256" key="1">
    <source>
        <dbReference type="ARBA" id="ARBA00004651"/>
    </source>
</evidence>
<comment type="subcellular location">
    <subcellularLocation>
        <location evidence="1">Cell membrane</location>
        <topology evidence="1">Multi-pass membrane protein</topology>
    </subcellularLocation>
</comment>
<feature type="domain" description="Anoctamin transmembrane" evidence="8">
    <location>
        <begin position="342"/>
        <end position="811"/>
    </location>
</feature>
<evidence type="ECO:0000259" key="9">
    <source>
        <dbReference type="Pfam" id="PF16178"/>
    </source>
</evidence>
<feature type="transmembrane region" description="Helical" evidence="7">
    <location>
        <begin position="509"/>
        <end position="530"/>
    </location>
</feature>
<dbReference type="PANTHER" id="PTHR12308">
    <property type="entry name" value="ANOCTAMIN"/>
    <property type="match status" value="1"/>
</dbReference>
<dbReference type="InterPro" id="IPR049452">
    <property type="entry name" value="Anoctamin_TM"/>
</dbReference>
<protein>
    <submittedName>
        <fullName evidence="10">Calcium-activated chloride channel-domain-containing protein</fullName>
    </submittedName>
</protein>
<dbReference type="GO" id="GO:0005886">
    <property type="term" value="C:plasma membrane"/>
    <property type="evidence" value="ECO:0007669"/>
    <property type="project" value="UniProtKB-SubCell"/>
</dbReference>
<feature type="transmembrane region" description="Helical" evidence="7">
    <location>
        <begin position="400"/>
        <end position="417"/>
    </location>
</feature>
<evidence type="ECO:0000256" key="5">
    <source>
        <dbReference type="ARBA" id="ARBA00023136"/>
    </source>
</evidence>
<feature type="transmembrane region" description="Helical" evidence="7">
    <location>
        <begin position="551"/>
        <end position="571"/>
    </location>
</feature>
<organism evidence="10 11">
    <name type="scientific">Glomus cerebriforme</name>
    <dbReference type="NCBI Taxonomy" id="658196"/>
    <lineage>
        <taxon>Eukaryota</taxon>
        <taxon>Fungi</taxon>
        <taxon>Fungi incertae sedis</taxon>
        <taxon>Mucoromycota</taxon>
        <taxon>Glomeromycotina</taxon>
        <taxon>Glomeromycetes</taxon>
        <taxon>Glomerales</taxon>
        <taxon>Glomeraceae</taxon>
        <taxon>Glomus</taxon>
    </lineage>
</organism>
<reference evidence="10 11" key="1">
    <citation type="submission" date="2018-06" db="EMBL/GenBank/DDBJ databases">
        <title>Comparative genomics reveals the genomic features of Rhizophagus irregularis, R. cerebriforme, R. diaphanum and Gigaspora rosea, and their symbiotic lifestyle signature.</title>
        <authorList>
            <person name="Morin E."/>
            <person name="San Clemente H."/>
            <person name="Chen E.C.H."/>
            <person name="De La Providencia I."/>
            <person name="Hainaut M."/>
            <person name="Kuo A."/>
            <person name="Kohler A."/>
            <person name="Murat C."/>
            <person name="Tang N."/>
            <person name="Roy S."/>
            <person name="Loubradou J."/>
            <person name="Henrissat B."/>
            <person name="Grigoriev I.V."/>
            <person name="Corradi N."/>
            <person name="Roux C."/>
            <person name="Martin F.M."/>
        </authorList>
    </citation>
    <scope>NUCLEOTIDE SEQUENCE [LARGE SCALE GENOMIC DNA]</scope>
    <source>
        <strain evidence="10 11">DAOM 227022</strain>
    </source>
</reference>
<evidence type="ECO:0000256" key="6">
    <source>
        <dbReference type="ARBA" id="ARBA00023180"/>
    </source>
</evidence>
<evidence type="ECO:0000313" key="11">
    <source>
        <dbReference type="Proteomes" id="UP000265703"/>
    </source>
</evidence>
<dbReference type="Pfam" id="PF16178">
    <property type="entry name" value="Anoct_dimer"/>
    <property type="match status" value="1"/>
</dbReference>
<keyword evidence="3 7" id="KW-0812">Transmembrane</keyword>
<evidence type="ECO:0000256" key="4">
    <source>
        <dbReference type="ARBA" id="ARBA00022989"/>
    </source>
</evidence>
<feature type="transmembrane region" description="Helical" evidence="7">
    <location>
        <begin position="676"/>
        <end position="698"/>
    </location>
</feature>
<dbReference type="EMBL" id="QKYT01000232">
    <property type="protein sequence ID" value="RIA89124.1"/>
    <property type="molecule type" value="Genomic_DNA"/>
</dbReference>
<sequence length="861" mass="101173">MGDNTTEGMSSSKGQDVKIAVSEEKSFKWTSPRFDNVKSKKVALDYEDELEKVQIIKIELKDNRELHLIDEQDVEVHNKIQNFIEEKPDATLLETVEQFQKYPTSDAIAKVLLEYEYPDYILKYVDDDKKPKKRRKRENFERLLLRSGLILEHEFDSIFECTYIKVFAPFELLCEQARIIKLKMRLDPHYLPEIELDPPARNFFYPITKYFRYEVNITKGSAVFRRDRLRQFEGAGPEKSIGEIVLNFFPSSRRILMVHRIIITANQINRKIYDNEKPLIVKRTIKKLAIKNLVNNGTFMDFYPIHDGPPIVSDKPLEQMNLRAQLNVLWVQPRGRQPLDKIRLYFGEKLALYFAWLGFYNTWLTVASIAGIIVVIYGLLKYYVFKSENEKDFSLIWDNALTAPFAFFMAVWSTCFLETWKQYNISIAYDWDVLDYEKEELPRPEFYGTVLKKSPITLRQEIHFPYREKVKKFLISGVVVFICVIIVIISVTILLLAPKLWINLGEYSSWITASSNLVIIFLMAMLYSYVADWLTSFENHRTDTSYEDSMILKSYFFDFVNCYTGIVYILVFKEKFIKNIINKQGITGCDYNSCMTDLTIQLAILFIGRQMFGQFNEIIWPWLRSVIYKRRIREESKKLVAMYKNSDKSRIEIPQWAKDDKLYSAYGYERGEYEEMVVQFGFISLFGIAFPLAPFFALANNVFEIRSDAFKYIFSLQRTIGTQAQDIGMWEHILNFISLLSVLTNALIMAFHSTWMKNEFARIYGEDENKLLVARLLFILMFENLVFLVKLIFTYMISDVPKQIRLAMDREEYLSKLALEDETPALDEYLSQSPDDSSLFDDDGELKLPKRRRAFTAEEDV</sequence>
<feature type="transmembrane region" description="Helical" evidence="7">
    <location>
        <begin position="772"/>
        <end position="793"/>
    </location>
</feature>
<dbReference type="Proteomes" id="UP000265703">
    <property type="component" value="Unassembled WGS sequence"/>
</dbReference>
<gene>
    <name evidence="10" type="ORF">C1645_825309</name>
</gene>
<dbReference type="Pfam" id="PF04547">
    <property type="entry name" value="Anoctamin"/>
    <property type="match status" value="1"/>
</dbReference>
<comment type="caution">
    <text evidence="10">The sequence shown here is derived from an EMBL/GenBank/DDBJ whole genome shotgun (WGS) entry which is preliminary data.</text>
</comment>
<evidence type="ECO:0000256" key="7">
    <source>
        <dbReference type="SAM" id="Phobius"/>
    </source>
</evidence>
<feature type="transmembrane region" description="Helical" evidence="7">
    <location>
        <begin position="733"/>
        <end position="752"/>
    </location>
</feature>
<proteinExistence type="predicted"/>
<evidence type="ECO:0000259" key="8">
    <source>
        <dbReference type="Pfam" id="PF04547"/>
    </source>
</evidence>
<dbReference type="OrthoDB" id="296386at2759"/>
<keyword evidence="5 7" id="KW-0472">Membrane</keyword>
<feature type="transmembrane region" description="Helical" evidence="7">
    <location>
        <begin position="473"/>
        <end position="497"/>
    </location>
</feature>
<evidence type="ECO:0000256" key="2">
    <source>
        <dbReference type="ARBA" id="ARBA00022475"/>
    </source>
</evidence>
<keyword evidence="4 7" id="KW-1133">Transmembrane helix</keyword>
<name>A0A397T249_9GLOM</name>
<dbReference type="GO" id="GO:0046983">
    <property type="term" value="F:protein dimerization activity"/>
    <property type="evidence" value="ECO:0007669"/>
    <property type="project" value="InterPro"/>
</dbReference>
<accession>A0A397T249</accession>
<dbReference type="PANTHER" id="PTHR12308:SF73">
    <property type="entry name" value="ANOCTAMIN"/>
    <property type="match status" value="1"/>
</dbReference>